<keyword evidence="2" id="KW-0106">Calcium</keyword>
<evidence type="ECO:0000256" key="3">
    <source>
        <dbReference type="ARBA" id="ARBA00023180"/>
    </source>
</evidence>
<dbReference type="CDD" id="cd16029">
    <property type="entry name" value="4-S"/>
    <property type="match status" value="1"/>
</dbReference>
<dbReference type="GO" id="GO:0046872">
    <property type="term" value="F:metal ion binding"/>
    <property type="evidence" value="ECO:0007669"/>
    <property type="project" value="UniProtKB-KW"/>
</dbReference>
<dbReference type="InterPro" id="IPR000917">
    <property type="entry name" value="Sulfatase_N"/>
</dbReference>
<protein>
    <recommendedName>
        <fullName evidence="4">Sulfatase N-terminal domain-containing protein</fullName>
    </recommendedName>
</protein>
<dbReference type="SUPFAM" id="SSF53649">
    <property type="entry name" value="Alkaline phosphatase-like"/>
    <property type="match status" value="1"/>
</dbReference>
<dbReference type="KEGG" id="mbr:MONBRDRAFT_16015"/>
<evidence type="ECO:0000259" key="4">
    <source>
        <dbReference type="Pfam" id="PF00884"/>
    </source>
</evidence>
<accession>A9UVN7</accession>
<keyword evidence="1" id="KW-0479">Metal-binding</keyword>
<evidence type="ECO:0000256" key="2">
    <source>
        <dbReference type="ARBA" id="ARBA00022837"/>
    </source>
</evidence>
<dbReference type="RefSeq" id="XP_001744479.1">
    <property type="nucleotide sequence ID" value="XM_001744427.1"/>
</dbReference>
<reference evidence="5 6" key="1">
    <citation type="journal article" date="2008" name="Nature">
        <title>The genome of the choanoflagellate Monosiga brevicollis and the origin of metazoans.</title>
        <authorList>
            <consortium name="JGI Sequencing"/>
            <person name="King N."/>
            <person name="Westbrook M.J."/>
            <person name="Young S.L."/>
            <person name="Kuo A."/>
            <person name="Abedin M."/>
            <person name="Chapman J."/>
            <person name="Fairclough S."/>
            <person name="Hellsten U."/>
            <person name="Isogai Y."/>
            <person name="Letunic I."/>
            <person name="Marr M."/>
            <person name="Pincus D."/>
            <person name="Putnam N."/>
            <person name="Rokas A."/>
            <person name="Wright K.J."/>
            <person name="Zuzow R."/>
            <person name="Dirks W."/>
            <person name="Good M."/>
            <person name="Goodstein D."/>
            <person name="Lemons D."/>
            <person name="Li W."/>
            <person name="Lyons J.B."/>
            <person name="Morris A."/>
            <person name="Nichols S."/>
            <person name="Richter D.J."/>
            <person name="Salamov A."/>
            <person name="Bork P."/>
            <person name="Lim W.A."/>
            <person name="Manning G."/>
            <person name="Miller W.T."/>
            <person name="McGinnis W."/>
            <person name="Shapiro H."/>
            <person name="Tjian R."/>
            <person name="Grigoriev I.V."/>
            <person name="Rokhsar D."/>
        </authorList>
    </citation>
    <scope>NUCLEOTIDE SEQUENCE [LARGE SCALE GENOMIC DNA]</scope>
    <source>
        <strain evidence="6">MX1 / ATCC 50154</strain>
    </source>
</reference>
<proteinExistence type="predicted"/>
<dbReference type="PANTHER" id="PTHR10342:SF274">
    <property type="entry name" value="ARYLSULFATASE B"/>
    <property type="match status" value="1"/>
</dbReference>
<keyword evidence="6" id="KW-1185">Reference proteome</keyword>
<organism evidence="5 6">
    <name type="scientific">Monosiga brevicollis</name>
    <name type="common">Choanoflagellate</name>
    <dbReference type="NCBI Taxonomy" id="81824"/>
    <lineage>
        <taxon>Eukaryota</taxon>
        <taxon>Choanoflagellata</taxon>
        <taxon>Craspedida</taxon>
        <taxon>Salpingoecidae</taxon>
        <taxon>Monosiga</taxon>
    </lineage>
</organism>
<name>A9UVN7_MONBE</name>
<dbReference type="InParanoid" id="A9UVN7"/>
<evidence type="ECO:0000313" key="5">
    <source>
        <dbReference type="EMBL" id="EDQ90428.1"/>
    </source>
</evidence>
<gene>
    <name evidence="5" type="ORF">MONBRDRAFT_16015</name>
</gene>
<evidence type="ECO:0000313" key="6">
    <source>
        <dbReference type="Proteomes" id="UP000001357"/>
    </source>
</evidence>
<dbReference type="AlphaFoldDB" id="A9UVN7"/>
<dbReference type="Proteomes" id="UP000001357">
    <property type="component" value="Unassembled WGS sequence"/>
</dbReference>
<dbReference type="Pfam" id="PF00884">
    <property type="entry name" value="Sulfatase"/>
    <property type="match status" value="1"/>
</dbReference>
<dbReference type="InterPro" id="IPR017850">
    <property type="entry name" value="Alkaline_phosphatase_core_sf"/>
</dbReference>
<evidence type="ECO:0000256" key="1">
    <source>
        <dbReference type="ARBA" id="ARBA00022723"/>
    </source>
</evidence>
<dbReference type="GO" id="GO:0008484">
    <property type="term" value="F:sulfuric ester hydrolase activity"/>
    <property type="evidence" value="ECO:0007669"/>
    <property type="project" value="InterPro"/>
</dbReference>
<keyword evidence="3" id="KW-0325">Glycoprotein</keyword>
<dbReference type="eggNOG" id="KOG3867">
    <property type="taxonomic scope" value="Eukaryota"/>
</dbReference>
<dbReference type="GeneID" id="5889755"/>
<sequence length="314" mass="34779">RLNVAVLGFTDVSYKNQTYPDVAFGPMIPTPSIDELALSGVRLESYYVNQLCSPTRTSLLSGRYAYTLGMNAEVIVDGHPDQLPLTVKTIGEHLQEGGWATFAGGKWDAGMTSWGCTPTCRGFDTFSGFYNAFNDYFTHRVGNYLDLRHDFAPDLADDNHTGVYMTELLTSRVQQFITTAAETEQSTFAYVAHQAVHAPNQVPMSYLEGYCLDTIPEDRPTRRILCGMMRAVDESVRNITATYKQLGLWNDTVLIFTTDNGGNPETGGSNYPLRGQKATTFEGGMRGVGFVNSPLLNESQRGFISDELIHVSDW</sequence>
<dbReference type="PANTHER" id="PTHR10342">
    <property type="entry name" value="ARYLSULFATASE"/>
    <property type="match status" value="1"/>
</dbReference>
<feature type="non-terminal residue" evidence="5">
    <location>
        <position position="1"/>
    </location>
</feature>
<dbReference type="Gene3D" id="3.40.720.10">
    <property type="entry name" value="Alkaline Phosphatase, subunit A"/>
    <property type="match status" value="1"/>
</dbReference>
<dbReference type="InterPro" id="IPR047115">
    <property type="entry name" value="ARSB"/>
</dbReference>
<dbReference type="STRING" id="81824.A9UVN7"/>
<feature type="domain" description="Sulfatase N-terminal" evidence="4">
    <location>
        <begin position="25"/>
        <end position="299"/>
    </location>
</feature>
<dbReference type="EMBL" id="CH991547">
    <property type="protein sequence ID" value="EDQ90428.1"/>
    <property type="molecule type" value="Genomic_DNA"/>
</dbReference>